<feature type="domain" description="Right handed beta helix" evidence="2">
    <location>
        <begin position="201"/>
        <end position="352"/>
    </location>
</feature>
<dbReference type="InterPro" id="IPR051550">
    <property type="entry name" value="SCF-Subunits/Alg-Epimerases"/>
</dbReference>
<dbReference type="RefSeq" id="WP_198916996.1">
    <property type="nucleotide sequence ID" value="NZ_JAEKPD010000014.1"/>
</dbReference>
<dbReference type="Pfam" id="PF13229">
    <property type="entry name" value="Beta_helix"/>
    <property type="match status" value="2"/>
</dbReference>
<dbReference type="SMART" id="SM00710">
    <property type="entry name" value="PbH1"/>
    <property type="match status" value="9"/>
</dbReference>
<dbReference type="SUPFAM" id="SSF51126">
    <property type="entry name" value="Pectin lyase-like"/>
    <property type="match status" value="2"/>
</dbReference>
<reference evidence="3" key="1">
    <citation type="submission" date="2020-12" db="EMBL/GenBank/DDBJ databases">
        <title>Bacterial taxonomy.</title>
        <authorList>
            <person name="Pan X."/>
        </authorList>
    </citation>
    <scope>NUCLEOTIDE SEQUENCE</scope>
    <source>
        <strain evidence="3">KCTC 52957</strain>
    </source>
</reference>
<dbReference type="PANTHER" id="PTHR22990:SF15">
    <property type="entry name" value="F-BOX ONLY PROTEIN 10"/>
    <property type="match status" value="1"/>
</dbReference>
<dbReference type="Gene3D" id="2.160.20.10">
    <property type="entry name" value="Single-stranded right-handed beta-helix, Pectin lyase-like"/>
    <property type="match status" value="2"/>
</dbReference>
<protein>
    <submittedName>
        <fullName evidence="3">Right-handed parallel beta-helix repeat-containing protein</fullName>
    </submittedName>
</protein>
<gene>
    <name evidence="3" type="ORF">ILP92_13785</name>
</gene>
<dbReference type="EMBL" id="JAEKPD010000014">
    <property type="protein sequence ID" value="MBJ3763824.1"/>
    <property type="molecule type" value="Genomic_DNA"/>
</dbReference>
<comment type="caution">
    <text evidence="3">The sequence shown here is derived from an EMBL/GenBank/DDBJ whole genome shotgun (WGS) entry which is preliminary data.</text>
</comment>
<dbReference type="AlphaFoldDB" id="A0A934IB33"/>
<dbReference type="Proteomes" id="UP000642488">
    <property type="component" value="Unassembled WGS sequence"/>
</dbReference>
<evidence type="ECO:0000313" key="4">
    <source>
        <dbReference type="Proteomes" id="UP000642488"/>
    </source>
</evidence>
<organism evidence="3 4">
    <name type="scientific">Palleronia pontilimi</name>
    <dbReference type="NCBI Taxonomy" id="1964209"/>
    <lineage>
        <taxon>Bacteria</taxon>
        <taxon>Pseudomonadati</taxon>
        <taxon>Pseudomonadota</taxon>
        <taxon>Alphaproteobacteria</taxon>
        <taxon>Rhodobacterales</taxon>
        <taxon>Roseobacteraceae</taxon>
        <taxon>Palleronia</taxon>
    </lineage>
</organism>
<dbReference type="InterPro" id="IPR039448">
    <property type="entry name" value="Beta_helix"/>
</dbReference>
<feature type="domain" description="Right handed beta helix" evidence="2">
    <location>
        <begin position="45"/>
        <end position="191"/>
    </location>
</feature>
<evidence type="ECO:0000259" key="2">
    <source>
        <dbReference type="Pfam" id="PF13229"/>
    </source>
</evidence>
<dbReference type="InterPro" id="IPR012334">
    <property type="entry name" value="Pectin_lyas_fold"/>
</dbReference>
<sequence length="583" mass="61743">MANVAVEGVAVEVVANGVLLRREPDDPPFAAGETAMVEWGVLWFDDVAHGRITNVSISGAQSAHGICLRRGEGTRISNSVTEGGQGTGLYLLHSRADLIGGNRCHGNAQAGIGLASSHASKIAENECWENQRSGIMLRRDLDSPDAPSEAKLRGNRCHGNAGAGLVLISSHASEIAENEGWDNQNSGIVLERGHDSPDAPSEAKLRGNRCHGNAGAGLVLISSHASEIAENECWDNQRSGIVLARGHDSPDAPSEAKRRGNRCHGNAGAGLVLISAHASEIADNECWENQRSGILLLRVLDSPDAPSEAKLRGNRFHGNAEVGISIESSNVAEMKANELWGNAKLGLQVGGGVRVPSCIGSCHGNRIFQERNAIVLLHGTEVPHDLADNHVWASGPSTWLVPIEDGYRLTTSLPIEFRGKPDTLSPTARILSEKGLSDPEALARFLDGPGCMHCLRDWWPAELPPDVAANLAETDERYLCRSEKSRLRFQRESGGDGTAALWTELERLASRLGQEDPDAAGLDACLAIVTADAAAIDGLPGEVAALRAAQAGQEVSCDLPAPVKRAIQALRYGSVGVACSGPR</sequence>
<name>A0A934IB33_9RHOB</name>
<dbReference type="InterPro" id="IPR006626">
    <property type="entry name" value="PbH1"/>
</dbReference>
<evidence type="ECO:0000313" key="3">
    <source>
        <dbReference type="EMBL" id="MBJ3763824.1"/>
    </source>
</evidence>
<accession>A0A934IB33</accession>
<dbReference type="PANTHER" id="PTHR22990">
    <property type="entry name" value="F-BOX ONLY PROTEIN"/>
    <property type="match status" value="1"/>
</dbReference>
<keyword evidence="1" id="KW-0677">Repeat</keyword>
<proteinExistence type="predicted"/>
<dbReference type="InterPro" id="IPR011050">
    <property type="entry name" value="Pectin_lyase_fold/virulence"/>
</dbReference>
<keyword evidence="4" id="KW-1185">Reference proteome</keyword>
<evidence type="ECO:0000256" key="1">
    <source>
        <dbReference type="ARBA" id="ARBA00022737"/>
    </source>
</evidence>